<proteinExistence type="predicted"/>
<feature type="compositionally biased region" description="Polar residues" evidence="1">
    <location>
        <begin position="18"/>
        <end position="28"/>
    </location>
</feature>
<evidence type="ECO:0000313" key="2">
    <source>
        <dbReference type="EMBL" id="KAK8073141.1"/>
    </source>
</evidence>
<gene>
    <name evidence="2" type="ORF">PG996_006489</name>
</gene>
<accession>A0ABR1VPH6</accession>
<evidence type="ECO:0000256" key="1">
    <source>
        <dbReference type="SAM" id="MobiDB-lite"/>
    </source>
</evidence>
<organism evidence="2 3">
    <name type="scientific">Apiospora saccharicola</name>
    <dbReference type="NCBI Taxonomy" id="335842"/>
    <lineage>
        <taxon>Eukaryota</taxon>
        <taxon>Fungi</taxon>
        <taxon>Dikarya</taxon>
        <taxon>Ascomycota</taxon>
        <taxon>Pezizomycotina</taxon>
        <taxon>Sordariomycetes</taxon>
        <taxon>Xylariomycetidae</taxon>
        <taxon>Amphisphaeriales</taxon>
        <taxon>Apiosporaceae</taxon>
        <taxon>Apiospora</taxon>
    </lineage>
</organism>
<comment type="caution">
    <text evidence="2">The sequence shown here is derived from an EMBL/GenBank/DDBJ whole genome shotgun (WGS) entry which is preliminary data.</text>
</comment>
<feature type="region of interest" description="Disordered" evidence="1">
    <location>
        <begin position="1"/>
        <end position="32"/>
    </location>
</feature>
<keyword evidence="3" id="KW-1185">Reference proteome</keyword>
<reference evidence="2 3" key="1">
    <citation type="submission" date="2023-01" db="EMBL/GenBank/DDBJ databases">
        <title>Analysis of 21 Apiospora genomes using comparative genomics revels a genus with tremendous synthesis potential of carbohydrate active enzymes and secondary metabolites.</title>
        <authorList>
            <person name="Sorensen T."/>
        </authorList>
    </citation>
    <scope>NUCLEOTIDE SEQUENCE [LARGE SCALE GENOMIC DNA]</scope>
    <source>
        <strain evidence="2 3">CBS 83171</strain>
    </source>
</reference>
<sequence length="119" mass="12832">MLLPTFHQPAHQPAHQPSLANDPNQQLIDSGDPLLRNRSELLNSLHPCVPRPYWTFAFPINPFPDSHAGPDGSETATTSGYAPAGSEETAGQPSALEAATACVLPAPPQVRNETFRMHD</sequence>
<dbReference type="Proteomes" id="UP001446871">
    <property type="component" value="Unassembled WGS sequence"/>
</dbReference>
<feature type="region of interest" description="Disordered" evidence="1">
    <location>
        <begin position="64"/>
        <end position="119"/>
    </location>
</feature>
<dbReference type="EMBL" id="JAQQWM010000003">
    <property type="protein sequence ID" value="KAK8073141.1"/>
    <property type="molecule type" value="Genomic_DNA"/>
</dbReference>
<protein>
    <submittedName>
        <fullName evidence="2">Uncharacterized protein</fullName>
    </submittedName>
</protein>
<evidence type="ECO:0000313" key="3">
    <source>
        <dbReference type="Proteomes" id="UP001446871"/>
    </source>
</evidence>
<name>A0ABR1VPH6_9PEZI</name>